<dbReference type="InterPro" id="IPR020846">
    <property type="entry name" value="MFS_dom"/>
</dbReference>
<evidence type="ECO:0000256" key="6">
    <source>
        <dbReference type="ARBA" id="ARBA00023136"/>
    </source>
</evidence>
<keyword evidence="5 8" id="KW-1133">Transmembrane helix</keyword>
<organism evidence="10">
    <name type="scientific">Streptomyces sp. NBC_01401</name>
    <dbReference type="NCBI Taxonomy" id="2903854"/>
    <lineage>
        <taxon>Bacteria</taxon>
        <taxon>Bacillati</taxon>
        <taxon>Actinomycetota</taxon>
        <taxon>Actinomycetes</taxon>
        <taxon>Kitasatosporales</taxon>
        <taxon>Streptomycetaceae</taxon>
        <taxon>Streptomyces</taxon>
    </lineage>
</organism>
<keyword evidence="7" id="KW-0046">Antibiotic resistance</keyword>
<dbReference type="CDD" id="cd17321">
    <property type="entry name" value="MFS_MMR_MDR_like"/>
    <property type="match status" value="1"/>
</dbReference>
<dbReference type="PANTHER" id="PTHR42718:SF46">
    <property type="entry name" value="BLR6921 PROTEIN"/>
    <property type="match status" value="1"/>
</dbReference>
<dbReference type="SUPFAM" id="SSF103473">
    <property type="entry name" value="MFS general substrate transporter"/>
    <property type="match status" value="1"/>
</dbReference>
<dbReference type="EMBL" id="CP109535">
    <property type="protein sequence ID" value="WTY97796.1"/>
    <property type="molecule type" value="Genomic_DNA"/>
</dbReference>
<dbReference type="GO" id="GO:0005886">
    <property type="term" value="C:plasma membrane"/>
    <property type="evidence" value="ECO:0007669"/>
    <property type="project" value="UniProtKB-SubCell"/>
</dbReference>
<keyword evidence="2" id="KW-0813">Transport</keyword>
<dbReference type="PROSITE" id="PS50850">
    <property type="entry name" value="MFS"/>
    <property type="match status" value="1"/>
</dbReference>
<keyword evidence="3" id="KW-1003">Cell membrane</keyword>
<dbReference type="PANTHER" id="PTHR42718">
    <property type="entry name" value="MAJOR FACILITATOR SUPERFAMILY MULTIDRUG TRANSPORTER MFSC"/>
    <property type="match status" value="1"/>
</dbReference>
<feature type="transmembrane region" description="Helical" evidence="8">
    <location>
        <begin position="252"/>
        <end position="272"/>
    </location>
</feature>
<evidence type="ECO:0000256" key="3">
    <source>
        <dbReference type="ARBA" id="ARBA00022475"/>
    </source>
</evidence>
<feature type="transmembrane region" description="Helical" evidence="8">
    <location>
        <begin position="151"/>
        <end position="171"/>
    </location>
</feature>
<evidence type="ECO:0000256" key="8">
    <source>
        <dbReference type="SAM" id="Phobius"/>
    </source>
</evidence>
<dbReference type="InterPro" id="IPR011701">
    <property type="entry name" value="MFS"/>
</dbReference>
<evidence type="ECO:0000256" key="2">
    <source>
        <dbReference type="ARBA" id="ARBA00022448"/>
    </source>
</evidence>
<feature type="transmembrane region" description="Helical" evidence="8">
    <location>
        <begin position="313"/>
        <end position="332"/>
    </location>
</feature>
<keyword evidence="6 8" id="KW-0472">Membrane</keyword>
<dbReference type="GO" id="GO:0022857">
    <property type="term" value="F:transmembrane transporter activity"/>
    <property type="evidence" value="ECO:0007669"/>
    <property type="project" value="InterPro"/>
</dbReference>
<feature type="transmembrane region" description="Helical" evidence="8">
    <location>
        <begin position="284"/>
        <end position="301"/>
    </location>
</feature>
<dbReference type="GO" id="GO:0046677">
    <property type="term" value="P:response to antibiotic"/>
    <property type="evidence" value="ECO:0007669"/>
    <property type="project" value="UniProtKB-KW"/>
</dbReference>
<feature type="transmembrane region" description="Helical" evidence="8">
    <location>
        <begin position="218"/>
        <end position="240"/>
    </location>
</feature>
<dbReference type="AlphaFoldDB" id="A0AAU3GX93"/>
<name>A0AAU3GX93_9ACTN</name>
<sequence length="404" mass="41730">MGEPQTVETAPGREATVRRYLPLLVVLSGNMLLDAIEVSVVLVALPSIGTDLGLTLWSVQWLMSGFALGFAAMLLLGPAISGRWGLRRVYLAAMLLFALASLVGGLSDETALLIASRVVKGACAALTAPAGLALIVTTFPSGPRQRRAVSVYSLFGAAGFTAGLLLAGALVADSWRWTFLLPAPLALVLLVWGLRVIPGTVRTKPGRPTAAVLRNGPLVRATLGAAALNGSYIGLLLLATFRASGDFGWQPWQIALALLPASVPLALSVPFAGRLVQRYGTARPIAAGACCALAGQLYGLLHPEPLPYATGLLPMLLLVEAGFVFSFAALNMQAAQSVGPALRAAAVPVYQTGVQISSVLMLPVVAGLVALSDGFRTPLFATSLAAALGLAAAVAGLRGEPRTR</sequence>
<feature type="transmembrane region" description="Helical" evidence="8">
    <location>
        <begin position="20"/>
        <end position="45"/>
    </location>
</feature>
<gene>
    <name evidence="10" type="ORF">OG626_24375</name>
</gene>
<feature type="transmembrane region" description="Helical" evidence="8">
    <location>
        <begin position="89"/>
        <end position="106"/>
    </location>
</feature>
<reference evidence="10" key="1">
    <citation type="submission" date="2022-10" db="EMBL/GenBank/DDBJ databases">
        <title>The complete genomes of actinobacterial strains from the NBC collection.</title>
        <authorList>
            <person name="Joergensen T.S."/>
            <person name="Alvarez Arevalo M."/>
            <person name="Sterndorff E.B."/>
            <person name="Faurdal D."/>
            <person name="Vuksanovic O."/>
            <person name="Mourched A.-S."/>
            <person name="Charusanti P."/>
            <person name="Shaw S."/>
            <person name="Blin K."/>
            <person name="Weber T."/>
        </authorList>
    </citation>
    <scope>NUCLEOTIDE SEQUENCE</scope>
    <source>
        <strain evidence="10">NBC_01401</strain>
    </source>
</reference>
<dbReference type="InterPro" id="IPR036259">
    <property type="entry name" value="MFS_trans_sf"/>
</dbReference>
<feature type="transmembrane region" description="Helical" evidence="8">
    <location>
        <begin position="378"/>
        <end position="397"/>
    </location>
</feature>
<dbReference type="Gene3D" id="1.20.1250.20">
    <property type="entry name" value="MFS general substrate transporter like domains"/>
    <property type="match status" value="1"/>
</dbReference>
<feature type="domain" description="Major facilitator superfamily (MFS) profile" evidence="9">
    <location>
        <begin position="23"/>
        <end position="404"/>
    </location>
</feature>
<keyword evidence="4 8" id="KW-0812">Transmembrane</keyword>
<dbReference type="Pfam" id="PF07690">
    <property type="entry name" value="MFS_1"/>
    <property type="match status" value="1"/>
</dbReference>
<evidence type="ECO:0000256" key="1">
    <source>
        <dbReference type="ARBA" id="ARBA00004651"/>
    </source>
</evidence>
<feature type="transmembrane region" description="Helical" evidence="8">
    <location>
        <begin position="353"/>
        <end position="372"/>
    </location>
</feature>
<feature type="transmembrane region" description="Helical" evidence="8">
    <location>
        <begin position="118"/>
        <end position="139"/>
    </location>
</feature>
<evidence type="ECO:0000256" key="4">
    <source>
        <dbReference type="ARBA" id="ARBA00022692"/>
    </source>
</evidence>
<accession>A0AAU3GX93</accession>
<evidence type="ECO:0000313" key="10">
    <source>
        <dbReference type="EMBL" id="WTY97796.1"/>
    </source>
</evidence>
<proteinExistence type="predicted"/>
<comment type="subcellular location">
    <subcellularLocation>
        <location evidence="1">Cell membrane</location>
        <topology evidence="1">Multi-pass membrane protein</topology>
    </subcellularLocation>
</comment>
<protein>
    <submittedName>
        <fullName evidence="10">MFS transporter</fullName>
    </submittedName>
</protein>
<evidence type="ECO:0000256" key="5">
    <source>
        <dbReference type="ARBA" id="ARBA00022989"/>
    </source>
</evidence>
<evidence type="ECO:0000256" key="7">
    <source>
        <dbReference type="ARBA" id="ARBA00023251"/>
    </source>
</evidence>
<feature type="transmembrane region" description="Helical" evidence="8">
    <location>
        <begin position="57"/>
        <end position="77"/>
    </location>
</feature>
<evidence type="ECO:0000259" key="9">
    <source>
        <dbReference type="PROSITE" id="PS50850"/>
    </source>
</evidence>
<feature type="transmembrane region" description="Helical" evidence="8">
    <location>
        <begin position="177"/>
        <end position="197"/>
    </location>
</feature>